<organism evidence="1 2">
    <name type="scientific">Linnemannia schmuckeri</name>
    <dbReference type="NCBI Taxonomy" id="64567"/>
    <lineage>
        <taxon>Eukaryota</taxon>
        <taxon>Fungi</taxon>
        <taxon>Fungi incertae sedis</taxon>
        <taxon>Mucoromycota</taxon>
        <taxon>Mortierellomycotina</taxon>
        <taxon>Mortierellomycetes</taxon>
        <taxon>Mortierellales</taxon>
        <taxon>Mortierellaceae</taxon>
        <taxon>Linnemannia</taxon>
    </lineage>
</organism>
<dbReference type="EMBL" id="JAAAUQ010001045">
    <property type="protein sequence ID" value="KAF9143805.1"/>
    <property type="molecule type" value="Genomic_DNA"/>
</dbReference>
<sequence length="151" mass="15041">MGLILAVSISTVSAQDISSDSCNVCILKAATVASPTCDTVTLTDSLPTANSLTPKQQTCFCPLANNDAWIRSCVKPGGCLAADATLFYDSFSTIKGSKACADVTAFAPAPAPTQPPTGVTPDTGVSPANEAGSLMGSASSKILAGAAIIVA</sequence>
<dbReference type="Proteomes" id="UP000748756">
    <property type="component" value="Unassembled WGS sequence"/>
</dbReference>
<feature type="non-terminal residue" evidence="1">
    <location>
        <position position="151"/>
    </location>
</feature>
<gene>
    <name evidence="1" type="ORF">BG015_000302</name>
</gene>
<evidence type="ECO:0000313" key="1">
    <source>
        <dbReference type="EMBL" id="KAF9143805.1"/>
    </source>
</evidence>
<reference evidence="1" key="1">
    <citation type="journal article" date="2020" name="Fungal Divers.">
        <title>Resolving the Mortierellaceae phylogeny through synthesis of multi-gene phylogenetics and phylogenomics.</title>
        <authorList>
            <person name="Vandepol N."/>
            <person name="Liber J."/>
            <person name="Desiro A."/>
            <person name="Na H."/>
            <person name="Kennedy M."/>
            <person name="Barry K."/>
            <person name="Grigoriev I.V."/>
            <person name="Miller A.N."/>
            <person name="O'Donnell K."/>
            <person name="Stajich J.E."/>
            <person name="Bonito G."/>
        </authorList>
    </citation>
    <scope>NUCLEOTIDE SEQUENCE</scope>
    <source>
        <strain evidence="1">NRRL 6426</strain>
    </source>
</reference>
<dbReference type="OrthoDB" id="2429431at2759"/>
<accession>A0A9P5V7P4</accession>
<comment type="caution">
    <text evidence="1">The sequence shown here is derived from an EMBL/GenBank/DDBJ whole genome shotgun (WGS) entry which is preliminary data.</text>
</comment>
<evidence type="ECO:0000313" key="2">
    <source>
        <dbReference type="Proteomes" id="UP000748756"/>
    </source>
</evidence>
<name>A0A9P5V7P4_9FUNG</name>
<dbReference type="AlphaFoldDB" id="A0A9P5V7P4"/>
<protein>
    <submittedName>
        <fullName evidence="1">Uncharacterized protein</fullName>
    </submittedName>
</protein>
<keyword evidence="2" id="KW-1185">Reference proteome</keyword>
<proteinExistence type="predicted"/>